<evidence type="ECO:0000256" key="1">
    <source>
        <dbReference type="SAM" id="MobiDB-lite"/>
    </source>
</evidence>
<dbReference type="RefSeq" id="WP_284823816.1">
    <property type="nucleotide sequence ID" value="NZ_CP126969.1"/>
</dbReference>
<gene>
    <name evidence="3" type="ORF">QP027_07760</name>
</gene>
<feature type="transmembrane region" description="Helical" evidence="2">
    <location>
        <begin position="12"/>
        <end position="37"/>
    </location>
</feature>
<reference evidence="3 4" key="1">
    <citation type="submission" date="2023-05" db="EMBL/GenBank/DDBJ databases">
        <title>Corynebacterium suedekumii sp. nov. and Corynebacterium breve sp. nov. isolated from raw cow's milk.</title>
        <authorList>
            <person name="Baer M.K."/>
            <person name="Mehl L."/>
            <person name="Hellmuth R."/>
            <person name="Marke G."/>
            <person name="Lipski A."/>
        </authorList>
    </citation>
    <scope>NUCLEOTIDE SEQUENCE [LARGE SCALE GENOMIC DNA]</scope>
    <source>
        <strain evidence="3 4">R4</strain>
    </source>
</reference>
<feature type="region of interest" description="Disordered" evidence="1">
    <location>
        <begin position="46"/>
        <end position="67"/>
    </location>
</feature>
<proteinExistence type="predicted"/>
<protein>
    <submittedName>
        <fullName evidence="3">Uncharacterized protein</fullName>
    </submittedName>
</protein>
<accession>A0ABY8VD29</accession>
<sequence>MSTSLNARTPRRIPAAAFVLGYGVLAIAAVVLIVLLVSHEAEADDPIKPGALPPPPGPPPGTEVTHAESQVQPWLIDDATFVRTNSGMTLTGELTEAAMSDTEALANNMDHMLSQNCLDNIGLQAPDNLQVDVWGFCYSSMRPDLISGYIDQAVEDKADSMTMLSYPLENHQKQVFFTWFADSAEEQEEIEKLWDDYKRDPDIYLVSLTVYGPDVVIVSDLRKGEERSRLAAPTNKVLQDIYGR</sequence>
<keyword evidence="4" id="KW-1185">Reference proteome</keyword>
<organism evidence="3 4">
    <name type="scientific">Corynebacterium breve</name>
    <dbReference type="NCBI Taxonomy" id="3049799"/>
    <lineage>
        <taxon>Bacteria</taxon>
        <taxon>Bacillati</taxon>
        <taxon>Actinomycetota</taxon>
        <taxon>Actinomycetes</taxon>
        <taxon>Mycobacteriales</taxon>
        <taxon>Corynebacteriaceae</taxon>
        <taxon>Corynebacterium</taxon>
    </lineage>
</organism>
<evidence type="ECO:0000313" key="3">
    <source>
        <dbReference type="EMBL" id="WIM67022.1"/>
    </source>
</evidence>
<keyword evidence="2" id="KW-1133">Transmembrane helix</keyword>
<feature type="compositionally biased region" description="Pro residues" evidence="1">
    <location>
        <begin position="51"/>
        <end position="61"/>
    </location>
</feature>
<keyword evidence="2" id="KW-0472">Membrane</keyword>
<evidence type="ECO:0000313" key="4">
    <source>
        <dbReference type="Proteomes" id="UP001225598"/>
    </source>
</evidence>
<name>A0ABY8VD29_9CORY</name>
<dbReference type="Proteomes" id="UP001225598">
    <property type="component" value="Chromosome"/>
</dbReference>
<dbReference type="EMBL" id="CP126969">
    <property type="protein sequence ID" value="WIM67022.1"/>
    <property type="molecule type" value="Genomic_DNA"/>
</dbReference>
<keyword evidence="2" id="KW-0812">Transmembrane</keyword>
<evidence type="ECO:0000256" key="2">
    <source>
        <dbReference type="SAM" id="Phobius"/>
    </source>
</evidence>